<evidence type="ECO:0000313" key="1">
    <source>
        <dbReference type="Proteomes" id="UP000887580"/>
    </source>
</evidence>
<evidence type="ECO:0000313" key="2">
    <source>
        <dbReference type="WBParaSite" id="PS1159_v2.g407.t1"/>
    </source>
</evidence>
<name>A0AC35GEA6_9BILA</name>
<reference evidence="2" key="1">
    <citation type="submission" date="2022-11" db="UniProtKB">
        <authorList>
            <consortium name="WormBaseParasite"/>
        </authorList>
    </citation>
    <scope>IDENTIFICATION</scope>
</reference>
<dbReference type="Proteomes" id="UP000887580">
    <property type="component" value="Unplaced"/>
</dbReference>
<sequence>MEDGEPQNLNTAFNGSFRLTLLYFVLGTLNCSGFVTCCTLAKLFKQYHFNHANFSVVFSNLFICLSINNIIQLGRVITIFFQWLSEFDSEVADMDENQKCSISVMNNSITFFILGGCIFCLIERTYATMNYIKYEHEDYSNTIYKTFNIMWLIVCFILFINAILSLSTFSSTSYYNCILNEIKNDPIKLNWQIFVCTICMMAFLLFFILLLRTNIERRAKSERPQAQYRLGTAYQLRENCYGIRLMIWFSGSFLTFLVIYLYHIQNLYINYAAVQFVYDVEYVVFWKEFGLLYYALFSIIMPSAIIFSSAAICRRLNDLWQTFCQNWKFAV</sequence>
<dbReference type="WBParaSite" id="PS1159_v2.g407.t1">
    <property type="protein sequence ID" value="PS1159_v2.g407.t1"/>
    <property type="gene ID" value="PS1159_v2.g407"/>
</dbReference>
<accession>A0AC35GEA6</accession>
<protein>
    <submittedName>
        <fullName evidence="2">G-protein coupled receptors family 1 profile domain-containing protein</fullName>
    </submittedName>
</protein>
<organism evidence="1 2">
    <name type="scientific">Panagrolaimus sp. PS1159</name>
    <dbReference type="NCBI Taxonomy" id="55785"/>
    <lineage>
        <taxon>Eukaryota</taxon>
        <taxon>Metazoa</taxon>
        <taxon>Ecdysozoa</taxon>
        <taxon>Nematoda</taxon>
        <taxon>Chromadorea</taxon>
        <taxon>Rhabditida</taxon>
        <taxon>Tylenchina</taxon>
        <taxon>Panagrolaimomorpha</taxon>
        <taxon>Panagrolaimoidea</taxon>
        <taxon>Panagrolaimidae</taxon>
        <taxon>Panagrolaimus</taxon>
    </lineage>
</organism>
<proteinExistence type="predicted"/>